<organismHost>
    <name type="scientific">Phacochoerus aethiopicus</name>
    <name type="common">Warthog</name>
    <dbReference type="NCBI Taxonomy" id="85517"/>
</organismHost>
<organismHost>
    <name type="scientific">Sus scrofa</name>
    <name type="common">Pig</name>
    <dbReference type="NCBI Taxonomy" id="9823"/>
</organismHost>
<dbReference type="EMBL" id="MN194591">
    <property type="protein sequence ID" value="QED21688.1"/>
    <property type="molecule type" value="Genomic_DNA"/>
</dbReference>
<organismHost>
    <name type="scientific">Ornithodoros</name>
    <name type="common">relapsing fever ticks</name>
    <dbReference type="NCBI Taxonomy" id="6937"/>
</organismHost>
<organismHost>
    <name type="scientific">Phacochoerus africanus</name>
    <name type="common">Warthog</name>
    <dbReference type="NCBI Taxonomy" id="41426"/>
</organismHost>
<organismHost>
    <name type="scientific">Ornithodoros moubata</name>
    <name type="common">Soft tick</name>
    <name type="synonym">Argasid tick</name>
    <dbReference type="NCBI Taxonomy" id="6938"/>
</organismHost>
<name>A0A5B8XBD3_ASF</name>
<dbReference type="Proteomes" id="UP000321214">
    <property type="component" value="Segment"/>
</dbReference>
<protein>
    <submittedName>
        <fullName evidence="1">CP530R</fullName>
    </submittedName>
</protein>
<gene>
    <name evidence="1" type="primary">CP530R_1</name>
    <name evidence="1" type="ORF">ASFV_Kyiv_2016_131_00152</name>
</gene>
<organismHost>
    <name type="scientific">Potamochoerus larvatus</name>
    <name type="common">Bushpig</name>
    <dbReference type="NCBI Taxonomy" id="273792"/>
</organismHost>
<evidence type="ECO:0000313" key="2">
    <source>
        <dbReference type="Proteomes" id="UP000321214"/>
    </source>
</evidence>
<accession>A0A5B8XBD3</accession>
<evidence type="ECO:0000313" key="1">
    <source>
        <dbReference type="EMBL" id="QED21688.1"/>
    </source>
</evidence>
<reference evidence="2" key="1">
    <citation type="submission" date="2019-07" db="EMBL/GenBank/DDBJ databases">
        <title>Complete genome sequence of virulent African swine fever virus isolated from a domestic pig in Ukraine.</title>
        <authorList>
            <person name="Kovalenko G."/>
            <person name="Ducluzeau A.-L."/>
            <person name="Ishchenko L."/>
            <person name="Sushko M."/>
            <person name="Sapachova M."/>
            <person name="Rudova N."/>
            <person name="Solodiankin O."/>
            <person name="Gerilovych A."/>
            <person name="Dagdag R."/>
            <person name="Redlinger M."/>
            <person name="Bezymennyi M."/>
            <person name="Frant M."/>
            <person name="Lange C.E."/>
            <person name="Dubchak I."/>
            <person name="Mezhenskyii A."/>
            <person name="Nychyk S."/>
            <person name="Bortz E."/>
            <person name="Drown D.M."/>
        </authorList>
    </citation>
    <scope>NUCLEOTIDE SEQUENCE [LARGE SCALE GENOMIC DNA]</scope>
</reference>
<proteinExistence type="predicted"/>
<organism evidence="1 2">
    <name type="scientific">African swine fever virus</name>
    <name type="common">ASFV</name>
    <dbReference type="NCBI Taxonomy" id="10497"/>
    <lineage>
        <taxon>Viruses</taxon>
        <taxon>Varidnaviria</taxon>
        <taxon>Bamfordvirae</taxon>
        <taxon>Nucleocytoviricota</taxon>
        <taxon>Pokkesviricetes</taxon>
        <taxon>Asfuvirales</taxon>
        <taxon>Asfarviridae</taxon>
        <taxon>Asfivirus</taxon>
        <taxon>Asfivirus haemorrhagiae</taxon>
    </lineage>
</organism>
<sequence>MPSNMKQFCKISVWLQQHDPDLLEIINNLCMLGNLSAAKYKHGVTFIYPKQAKIRDEIKKHAYSNDPSQAIKTLESLILPFYIPTPAEFTGEIGSLHRSEIRG</sequence>